<gene>
    <name evidence="6" type="primary">ORF84</name>
    <name evidence="1" type="ORF">AngHV1_ORF84</name>
</gene>
<dbReference type="EMBL" id="FJ940765">
    <property type="protein sequence ID" value="ADA57847.1"/>
    <property type="molecule type" value="Genomic_DNA"/>
</dbReference>
<evidence type="ECO:0000313" key="3">
    <source>
        <dbReference type="EMBL" id="QRM16505.1"/>
    </source>
</evidence>
<proteinExistence type="predicted"/>
<dbReference type="EMBL" id="MW580851">
    <property type="protein sequence ID" value="QRM16636.1"/>
    <property type="molecule type" value="Genomic_DNA"/>
</dbReference>
<evidence type="ECO:0000313" key="1">
    <source>
        <dbReference type="EMBL" id="ADA57847.1"/>
    </source>
</evidence>
<dbReference type="KEGG" id="vg:8683516"/>
<evidence type="ECO:0000313" key="5">
    <source>
        <dbReference type="EMBL" id="QRM16769.1"/>
    </source>
</evidence>
<reference evidence="1 9" key="1">
    <citation type="journal article" date="2010" name="J. Gen. Virol.">
        <title>Complete genome sequence and taxonomic position of anguillid herpesvirus 1.</title>
        <authorList>
            <person name="van Beurden S.J."/>
            <person name="Bossers A."/>
            <person name="Voorbergen-Laarman M.H."/>
            <person name="Haenen O.L."/>
            <person name="Peters S."/>
            <person name="Abma-Henkens M.H."/>
            <person name="Peeters B.P."/>
            <person name="Rottier P.J."/>
            <person name="Engelsma M.Y."/>
        </authorList>
    </citation>
    <scope>NUCLEOTIDE SEQUENCE [LARGE SCALE GENOMIC DNA]</scope>
    <source>
        <strain evidence="1">500138</strain>
        <strain evidence="9">Isolate Anguilla anguilla/Netherlands/500138/1998</strain>
    </source>
</reference>
<dbReference type="RefSeq" id="YP_003358223.1">
    <property type="nucleotide sequence ID" value="NC_013668.3"/>
</dbReference>
<reference evidence="6" key="4">
    <citation type="submission" date="2021-02" db="EMBL/GenBank/DDBJ databases">
        <authorList>
            <person name="Vanderplasschen A.F.C."/>
            <person name="Davison A.J."/>
        </authorList>
    </citation>
    <scope>NUCLEOTIDE SEQUENCE</scope>
    <source>
        <strain evidence="2">500138</strain>
        <strain evidence="4">DK-200249</strain>
        <strain evidence="3">DK-2008-50-66-1</strain>
        <strain evidence="5">DK-205223-2</strain>
        <strain evidence="6">DK-206116-1</strain>
        <strain evidence="7">HVA 486123</strain>
        <strain evidence="8">UK N080</strain>
    </source>
</reference>
<reference evidence="6" key="3">
    <citation type="journal article" date="2021" name="Microorganisms">
        <title>Genomes of Anguillid Herpesvirus 1 Strains Reveal Evolutionary Disparities and Low Genetic Diversity in the Genus Cyprinivirus.</title>
        <authorList>
            <person name="Donohoe O."/>
            <person name="Zhang H."/>
            <person name="Delrez N."/>
            <person name="Gao Y."/>
            <person name="Suarez N.M."/>
            <person name="Davison A.J."/>
            <person name="Vanderplasschen A."/>
        </authorList>
    </citation>
    <scope>NUCLEOTIDE SEQUENCE</scope>
    <source>
        <strain evidence="2">500138</strain>
        <strain evidence="4">DK-200249</strain>
        <strain evidence="3">DK-2008-50-66-1</strain>
        <strain evidence="5">DK-205223-2</strain>
        <strain evidence="6">DK-206116-1</strain>
        <strain evidence="7">HVA 486123</strain>
        <strain evidence="8">UK N080</strain>
    </source>
</reference>
<dbReference type="GeneID" id="8683516"/>
<dbReference type="EMBL" id="MW580849">
    <property type="protein sequence ID" value="QRM16377.1"/>
    <property type="molecule type" value="Genomic_DNA"/>
</dbReference>
<evidence type="ECO:0000313" key="8">
    <source>
        <dbReference type="EMBL" id="QRM17161.1"/>
    </source>
</evidence>
<evidence type="ECO:0000313" key="6">
    <source>
        <dbReference type="EMBL" id="QRM16899.1"/>
    </source>
</evidence>
<dbReference type="EMBL" id="MW580854">
    <property type="protein sequence ID" value="QRM17030.1"/>
    <property type="molecule type" value="Genomic_DNA"/>
</dbReference>
<dbReference type="EMBL" id="MW580855">
    <property type="protein sequence ID" value="QRM17161.1"/>
    <property type="molecule type" value="Genomic_DNA"/>
</dbReference>
<dbReference type="EMBL" id="MW580850">
    <property type="protein sequence ID" value="QRM16505.1"/>
    <property type="molecule type" value="Genomic_DNA"/>
</dbReference>
<accession>D2E8D5</accession>
<evidence type="ECO:0000313" key="9">
    <source>
        <dbReference type="Proteomes" id="UP000011239"/>
    </source>
</evidence>
<keyword evidence="9" id="KW-1185">Reference proteome</keyword>
<organism evidence="6">
    <name type="scientific">Anguillid herpesvirus 1</name>
    <dbReference type="NCBI Taxonomy" id="150286"/>
    <lineage>
        <taxon>Viruses</taxon>
        <taxon>Duplodnaviria</taxon>
        <taxon>Heunggongvirae</taxon>
        <taxon>Peploviricota</taxon>
        <taxon>Herviviricetes</taxon>
        <taxon>Herpesvirales</taxon>
        <taxon>Alloherpesviridae</taxon>
        <taxon>Cyvirus</taxon>
        <taxon>Cyvirus anguillidallo1</taxon>
    </lineage>
</organism>
<evidence type="ECO:0000313" key="4">
    <source>
        <dbReference type="EMBL" id="QRM16636.1"/>
    </source>
</evidence>
<reference evidence="1" key="2">
    <citation type="submission" date="2012-05" db="EMBL/GenBank/DDBJ databases">
        <authorList>
            <person name="van Beurden S.J."/>
            <person name="Gatherer D."/>
            <person name="Tuzi K."/>
            <person name="Herzyk P."/>
            <person name="Galbraith J."/>
            <person name="Peeters B.P.H."/>
            <person name="Rottier P.J.M."/>
            <person name="Engelsma M.Y."/>
            <person name="Davison A.J."/>
        </authorList>
    </citation>
    <scope>NUCLEOTIDE SEQUENCE</scope>
    <source>
        <strain evidence="1">500138</strain>
    </source>
</reference>
<sequence length="169" mass="19295">MGSADTVTDFGVIPVLIDEVVYLTMNLEGCLKCWSGSPHTKLKQVFQELVPERDWCWASFHMSPTLIVDCSLIVGQAPVAAASNIEWHEGWHRTSRPTQTEDGPKSFWILLNHLSEKTLYLKCFRPGQTLHYIIQSTTLFNGEFSSQGKRLVLRSHKPAHQDIYDFYLL</sequence>
<dbReference type="EMBL" id="MW580852">
    <property type="protein sequence ID" value="QRM16769.1"/>
    <property type="molecule type" value="Genomic_DNA"/>
</dbReference>
<name>A0A1J0REJ6_9VIRU</name>
<evidence type="ECO:0000313" key="2">
    <source>
        <dbReference type="EMBL" id="QRM16377.1"/>
    </source>
</evidence>
<evidence type="ECO:0000313" key="7">
    <source>
        <dbReference type="EMBL" id="QRM17030.1"/>
    </source>
</evidence>
<dbReference type="EMBL" id="MW580853">
    <property type="protein sequence ID" value="QRM16899.1"/>
    <property type="molecule type" value="Genomic_DNA"/>
</dbReference>
<dbReference type="Proteomes" id="UP000011239">
    <property type="component" value="Segment"/>
</dbReference>
<protein>
    <submittedName>
        <fullName evidence="6">Protein ORF84</fullName>
    </submittedName>
</protein>
<accession>A0A1J0REJ6</accession>